<dbReference type="STRING" id="2064.TR51_05160"/>
<keyword evidence="2" id="KW-0808">Transferase</keyword>
<dbReference type="GO" id="GO:1990189">
    <property type="term" value="F:protein N-terminal-serine acetyltransferase activity"/>
    <property type="evidence" value="ECO:0007669"/>
    <property type="project" value="TreeGrafter"/>
</dbReference>
<evidence type="ECO:0000313" key="3">
    <source>
        <dbReference type="Proteomes" id="UP000032066"/>
    </source>
</evidence>
<dbReference type="SUPFAM" id="SSF55729">
    <property type="entry name" value="Acyl-CoA N-acyltransferases (Nat)"/>
    <property type="match status" value="1"/>
</dbReference>
<dbReference type="InterPro" id="IPR000182">
    <property type="entry name" value="GNAT_dom"/>
</dbReference>
<evidence type="ECO:0000259" key="1">
    <source>
        <dbReference type="PROSITE" id="PS51186"/>
    </source>
</evidence>
<dbReference type="AlphaFoldDB" id="A0A0D0Q6T9"/>
<dbReference type="PANTHER" id="PTHR43441:SF11">
    <property type="entry name" value="RIBOSOMAL-PROTEIN-SERINE ACETYLTRANSFERASE"/>
    <property type="match status" value="1"/>
</dbReference>
<dbReference type="PROSITE" id="PS51186">
    <property type="entry name" value="GNAT"/>
    <property type="match status" value="1"/>
</dbReference>
<dbReference type="InterPro" id="IPR016181">
    <property type="entry name" value="Acyl_CoA_acyltransferase"/>
</dbReference>
<dbReference type="PANTHER" id="PTHR43441">
    <property type="entry name" value="RIBOSOMAL-PROTEIN-SERINE ACETYLTRANSFERASE"/>
    <property type="match status" value="1"/>
</dbReference>
<dbReference type="GO" id="GO:0005737">
    <property type="term" value="C:cytoplasm"/>
    <property type="evidence" value="ECO:0007669"/>
    <property type="project" value="TreeGrafter"/>
</dbReference>
<dbReference type="EMBL" id="JXZB01000001">
    <property type="protein sequence ID" value="KIQ66838.1"/>
    <property type="molecule type" value="Genomic_DNA"/>
</dbReference>
<feature type="domain" description="N-acetyltransferase" evidence="1">
    <location>
        <begin position="7"/>
        <end position="163"/>
    </location>
</feature>
<dbReference type="RefSeq" id="WP_043908339.1">
    <property type="nucleotide sequence ID" value="NZ_JXZB01000001.1"/>
</dbReference>
<name>A0A0D0Q6T9_KITGR</name>
<organism evidence="2 3">
    <name type="scientific">Kitasatospora griseola</name>
    <name type="common">Streptomyces griseolosporeus</name>
    <dbReference type="NCBI Taxonomy" id="2064"/>
    <lineage>
        <taxon>Bacteria</taxon>
        <taxon>Bacillati</taxon>
        <taxon>Actinomycetota</taxon>
        <taxon>Actinomycetes</taxon>
        <taxon>Kitasatosporales</taxon>
        <taxon>Streptomycetaceae</taxon>
        <taxon>Kitasatospora</taxon>
    </lineage>
</organism>
<sequence length="183" mass="19975">MLHGERIGLRARHEDDIPVLHSELYDDVATRSRADSRPWQPIAAASGHSPFAVAGPSDEVACFSVVELESAELAGEALLWGIDTHSRTAHLGLALRPAFRGRGLAVDVVHTLCEYGFAVRGFQRLQLETLTDNAPMLAAATAAGFTLEGTLRRSAWVYGEYVDQAVLGLLSDEWQPRKTRPSQ</sequence>
<proteinExistence type="predicted"/>
<dbReference type="Proteomes" id="UP000032066">
    <property type="component" value="Unassembled WGS sequence"/>
</dbReference>
<dbReference type="InterPro" id="IPR051908">
    <property type="entry name" value="Ribosomal_N-acetyltransferase"/>
</dbReference>
<evidence type="ECO:0000313" key="2">
    <source>
        <dbReference type="EMBL" id="KIQ66838.1"/>
    </source>
</evidence>
<reference evidence="2 3" key="1">
    <citation type="submission" date="2015-02" db="EMBL/GenBank/DDBJ databases">
        <title>Draft genome sequence of Kitasatospora griseola MF730-N6, a bafilomycin, terpentecin and satosporin producer.</title>
        <authorList>
            <person name="Arens J.C."/>
            <person name="Haltli B."/>
            <person name="Kerr R.G."/>
        </authorList>
    </citation>
    <scope>NUCLEOTIDE SEQUENCE [LARGE SCALE GENOMIC DNA]</scope>
    <source>
        <strain evidence="2 3">MF730-N6</strain>
    </source>
</reference>
<comment type="caution">
    <text evidence="2">The sequence shown here is derived from an EMBL/GenBank/DDBJ whole genome shotgun (WGS) entry which is preliminary data.</text>
</comment>
<protein>
    <submittedName>
        <fullName evidence="2">GCN5 family acetyltransferase</fullName>
    </submittedName>
</protein>
<dbReference type="Gene3D" id="3.40.630.30">
    <property type="match status" value="1"/>
</dbReference>
<accession>A0A0D0Q6T9</accession>
<dbReference type="PATRIC" id="fig|2064.6.peg.1141"/>
<gene>
    <name evidence="2" type="ORF">TR51_05160</name>
</gene>
<dbReference type="GO" id="GO:0008999">
    <property type="term" value="F:protein-N-terminal-alanine acetyltransferase activity"/>
    <property type="evidence" value="ECO:0007669"/>
    <property type="project" value="TreeGrafter"/>
</dbReference>
<dbReference type="OrthoDB" id="9814648at2"/>
<keyword evidence="3" id="KW-1185">Reference proteome</keyword>
<dbReference type="CDD" id="cd04301">
    <property type="entry name" value="NAT_SF"/>
    <property type="match status" value="1"/>
</dbReference>
<dbReference type="Pfam" id="PF13302">
    <property type="entry name" value="Acetyltransf_3"/>
    <property type="match status" value="1"/>
</dbReference>